<reference evidence="3" key="1">
    <citation type="journal article" date="2019" name="Int. J. Syst. Evol. Microbiol.">
        <title>The Global Catalogue of Microorganisms (GCM) 10K type strain sequencing project: providing services to taxonomists for standard genome sequencing and annotation.</title>
        <authorList>
            <consortium name="The Broad Institute Genomics Platform"/>
            <consortium name="The Broad Institute Genome Sequencing Center for Infectious Disease"/>
            <person name="Wu L."/>
            <person name="Ma J."/>
        </authorList>
    </citation>
    <scope>NUCLEOTIDE SEQUENCE [LARGE SCALE GENOMIC DNA]</scope>
    <source>
        <strain evidence="3">JCM 18123</strain>
    </source>
</reference>
<protein>
    <submittedName>
        <fullName evidence="2">Uncharacterized protein</fullName>
    </submittedName>
</protein>
<organism evidence="2 3">
    <name type="scientific">Streptomonospora halophila</name>
    <dbReference type="NCBI Taxonomy" id="427369"/>
    <lineage>
        <taxon>Bacteria</taxon>
        <taxon>Bacillati</taxon>
        <taxon>Actinomycetota</taxon>
        <taxon>Actinomycetes</taxon>
        <taxon>Streptosporangiales</taxon>
        <taxon>Nocardiopsidaceae</taxon>
        <taxon>Streptomonospora</taxon>
    </lineage>
</organism>
<keyword evidence="3" id="KW-1185">Reference proteome</keyword>
<gene>
    <name evidence="2" type="ORF">GCM10023224_20910</name>
</gene>
<dbReference type="RefSeq" id="WP_345556426.1">
    <property type="nucleotide sequence ID" value="NZ_BAABIK010000009.1"/>
</dbReference>
<comment type="caution">
    <text evidence="2">The sequence shown here is derived from an EMBL/GenBank/DDBJ whole genome shotgun (WGS) entry which is preliminary data.</text>
</comment>
<proteinExistence type="predicted"/>
<dbReference type="EMBL" id="BAABIK010000009">
    <property type="protein sequence ID" value="GAA4939273.1"/>
    <property type="molecule type" value="Genomic_DNA"/>
</dbReference>
<name>A0ABP9GEG2_9ACTN</name>
<evidence type="ECO:0000256" key="1">
    <source>
        <dbReference type="SAM" id="MobiDB-lite"/>
    </source>
</evidence>
<sequence>MTYDVVALVRRAPDVRALVDAMVDAGPDLKVVGAGEGAVLRLTDDSGRSLLAIEAGQKVEVPDEVARLLGARAAADMPDPCWWVEARAPGAGDDAAALAHRFADALAGRLGGAVWPQRPSAPPAPGAAGADAAADAGGADGGRG</sequence>
<feature type="compositionally biased region" description="Low complexity" evidence="1">
    <location>
        <begin position="126"/>
        <end position="137"/>
    </location>
</feature>
<accession>A0ABP9GEG2</accession>
<evidence type="ECO:0000313" key="3">
    <source>
        <dbReference type="Proteomes" id="UP001499993"/>
    </source>
</evidence>
<dbReference type="Proteomes" id="UP001499993">
    <property type="component" value="Unassembled WGS sequence"/>
</dbReference>
<feature type="region of interest" description="Disordered" evidence="1">
    <location>
        <begin position="114"/>
        <end position="144"/>
    </location>
</feature>
<evidence type="ECO:0000313" key="2">
    <source>
        <dbReference type="EMBL" id="GAA4939273.1"/>
    </source>
</evidence>